<organism evidence="1 2">
    <name type="scientific">Parapedobacter composti</name>
    <dbReference type="NCBI Taxonomy" id="623281"/>
    <lineage>
        <taxon>Bacteria</taxon>
        <taxon>Pseudomonadati</taxon>
        <taxon>Bacteroidota</taxon>
        <taxon>Sphingobacteriia</taxon>
        <taxon>Sphingobacteriales</taxon>
        <taxon>Sphingobacteriaceae</taxon>
        <taxon>Parapedobacter</taxon>
    </lineage>
</organism>
<sequence>MTIFKYIRAFRKEDALNKNPYLCRMRDKGKKDIFFDLDHTLWDFERNAAETLAELFDTYRFRALGIESAEQFINTYNRNNQRLWSLYHHGKITKAELREARFADTFIELGIDPTLFPKAFEIDYLRICPQKTHLFPHVHETLGYLREKYTLHLISNGFKEASELKIAKTNLKGYFTTVVISEVVGVHKPHPQIFHHAVTNAKTSIPRSVMVGDSLEADIRGAYQVGMDAIYFNPKNEDVPLDVKQSIAALNELTSLF</sequence>
<dbReference type="Gene3D" id="3.40.50.1000">
    <property type="entry name" value="HAD superfamily/HAD-like"/>
    <property type="match status" value="1"/>
</dbReference>
<reference evidence="1 2" key="1">
    <citation type="submission" date="2016-10" db="EMBL/GenBank/DDBJ databases">
        <authorList>
            <person name="de Groot N.N."/>
        </authorList>
    </citation>
    <scope>NUCLEOTIDE SEQUENCE [LARGE SCALE GENOMIC DNA]</scope>
    <source>
        <strain evidence="1 2">DSM 22900</strain>
    </source>
</reference>
<dbReference type="Gene3D" id="1.10.150.240">
    <property type="entry name" value="Putative phosphatase, domain 2"/>
    <property type="match status" value="1"/>
</dbReference>
<dbReference type="STRING" id="623281.SAMN05421747_108108"/>
<protein>
    <submittedName>
        <fullName evidence="1">Putative hydrolase of the HAD superfamily</fullName>
    </submittedName>
</protein>
<dbReference type="InterPro" id="IPR006439">
    <property type="entry name" value="HAD-SF_hydro_IA"/>
</dbReference>
<gene>
    <name evidence="1" type="ORF">SAMN05421747_108108</name>
</gene>
<dbReference type="InterPro" id="IPR041492">
    <property type="entry name" value="HAD_2"/>
</dbReference>
<evidence type="ECO:0000313" key="1">
    <source>
        <dbReference type="EMBL" id="SFC32014.1"/>
    </source>
</evidence>
<keyword evidence="2" id="KW-1185">Reference proteome</keyword>
<dbReference type="Proteomes" id="UP000199577">
    <property type="component" value="Unassembled WGS sequence"/>
</dbReference>
<dbReference type="InterPro" id="IPR023198">
    <property type="entry name" value="PGP-like_dom2"/>
</dbReference>
<dbReference type="GO" id="GO:0008253">
    <property type="term" value="F:5'-nucleotidase activity"/>
    <property type="evidence" value="ECO:0007669"/>
    <property type="project" value="InterPro"/>
</dbReference>
<dbReference type="Pfam" id="PF13419">
    <property type="entry name" value="HAD_2"/>
    <property type="match status" value="1"/>
</dbReference>
<dbReference type="SFLD" id="SFLDG01129">
    <property type="entry name" value="C1.5:_HAD__Beta-PGM__Phosphata"/>
    <property type="match status" value="1"/>
</dbReference>
<dbReference type="SUPFAM" id="SSF56784">
    <property type="entry name" value="HAD-like"/>
    <property type="match status" value="1"/>
</dbReference>
<dbReference type="InterPro" id="IPR036412">
    <property type="entry name" value="HAD-like_sf"/>
</dbReference>
<dbReference type="PANTHER" id="PTHR47478:SF1">
    <property type="entry name" value="PYRIMIDINE 5'-NUCLEOTIDASE YJJG"/>
    <property type="match status" value="1"/>
</dbReference>
<keyword evidence="1" id="KW-0378">Hydrolase</keyword>
<accession>A0A1I1I731</accession>
<dbReference type="NCBIfam" id="TIGR02254">
    <property type="entry name" value="YjjG_YfnB"/>
    <property type="match status" value="1"/>
</dbReference>
<dbReference type="SFLD" id="SFLDS00003">
    <property type="entry name" value="Haloacid_Dehalogenase"/>
    <property type="match status" value="1"/>
</dbReference>
<proteinExistence type="predicted"/>
<dbReference type="NCBIfam" id="TIGR01549">
    <property type="entry name" value="HAD-SF-IA-v1"/>
    <property type="match status" value="1"/>
</dbReference>
<dbReference type="EMBL" id="FOLL01000008">
    <property type="protein sequence ID" value="SFC32014.1"/>
    <property type="molecule type" value="Genomic_DNA"/>
</dbReference>
<evidence type="ECO:0000313" key="2">
    <source>
        <dbReference type="Proteomes" id="UP000199577"/>
    </source>
</evidence>
<dbReference type="InterPro" id="IPR052550">
    <property type="entry name" value="Pyrimidine_5'-ntase_YjjG"/>
</dbReference>
<dbReference type="PANTHER" id="PTHR47478">
    <property type="match status" value="1"/>
</dbReference>
<dbReference type="AlphaFoldDB" id="A0A1I1I731"/>
<dbReference type="InterPro" id="IPR023214">
    <property type="entry name" value="HAD_sf"/>
</dbReference>
<name>A0A1I1I731_9SPHI</name>
<dbReference type="InterPro" id="IPR011951">
    <property type="entry name" value="HAD-SF_hydro_IA_YjjG/PynA"/>
</dbReference>